<dbReference type="SMART" id="SM00905">
    <property type="entry name" value="FolB"/>
    <property type="match status" value="1"/>
</dbReference>
<dbReference type="Gene3D" id="3.30.1130.10">
    <property type="match status" value="1"/>
</dbReference>
<evidence type="ECO:0000256" key="4">
    <source>
        <dbReference type="ARBA" id="ARBA00022909"/>
    </source>
</evidence>
<accession>A0A9X3LL14</accession>
<comment type="function">
    <text evidence="6">Catalyzes the conversion of 7,8-dihydroneopterin to 6-hydroxymethyl-7,8-dihydropterin.</text>
</comment>
<dbReference type="InterPro" id="IPR006157">
    <property type="entry name" value="FolB_dom"/>
</dbReference>
<evidence type="ECO:0000256" key="6">
    <source>
        <dbReference type="RuleBase" id="RU362079"/>
    </source>
</evidence>
<keyword evidence="9" id="KW-1185">Reference proteome</keyword>
<keyword evidence="5 6" id="KW-0456">Lyase</keyword>
<gene>
    <name evidence="8" type="primary">folB</name>
    <name evidence="8" type="ORF">L8V00_06710</name>
</gene>
<comment type="pathway">
    <text evidence="2 6">Cofactor biosynthesis; tetrahydrofolate biosynthesis; 2-amino-4-hydroxy-6-hydroxymethyl-7,8-dihydropteridine diphosphate from 7,8-dihydroneopterin triphosphate: step 3/4.</text>
</comment>
<evidence type="ECO:0000256" key="5">
    <source>
        <dbReference type="ARBA" id="ARBA00023239"/>
    </source>
</evidence>
<evidence type="ECO:0000313" key="8">
    <source>
        <dbReference type="EMBL" id="MCZ9289890.1"/>
    </source>
</evidence>
<proteinExistence type="inferred from homology"/>
<sequence length="121" mass="13251">MADRIELIGVEAFGHHGVFSHEKDTGQKFIVDMVVWTDFRAAADSDSLEDTINYVQLADIAVNAVEVQEGHDLIETLASNIADQIAELGGVYAVEVTVHKPQAPIAHPFGDVRVVARRSKR</sequence>
<evidence type="ECO:0000256" key="3">
    <source>
        <dbReference type="ARBA" id="ARBA00005708"/>
    </source>
</evidence>
<keyword evidence="4 6" id="KW-0289">Folate biosynthesis</keyword>
<comment type="caution">
    <text evidence="8">The sequence shown here is derived from an EMBL/GenBank/DDBJ whole genome shotgun (WGS) entry which is preliminary data.</text>
</comment>
<dbReference type="GO" id="GO:0005737">
    <property type="term" value="C:cytoplasm"/>
    <property type="evidence" value="ECO:0007669"/>
    <property type="project" value="TreeGrafter"/>
</dbReference>
<dbReference type="PANTHER" id="PTHR42844:SF1">
    <property type="entry name" value="DIHYDRONEOPTERIN ALDOLASE 1-RELATED"/>
    <property type="match status" value="1"/>
</dbReference>
<dbReference type="GO" id="GO:0004150">
    <property type="term" value="F:dihydroneopterin aldolase activity"/>
    <property type="evidence" value="ECO:0007669"/>
    <property type="project" value="UniProtKB-UniRule"/>
</dbReference>
<dbReference type="AlphaFoldDB" id="A0A9X3LL14"/>
<dbReference type="RefSeq" id="WP_035004717.1">
    <property type="nucleotide sequence ID" value="NZ_JAKMUT010000005.1"/>
</dbReference>
<feature type="domain" description="Dihydroneopterin aldolase/epimerase" evidence="7">
    <location>
        <begin position="5"/>
        <end position="118"/>
    </location>
</feature>
<name>A0A9X3LL14_9CORY</name>
<evidence type="ECO:0000256" key="1">
    <source>
        <dbReference type="ARBA" id="ARBA00001353"/>
    </source>
</evidence>
<dbReference type="GO" id="GO:0046654">
    <property type="term" value="P:tetrahydrofolate biosynthetic process"/>
    <property type="evidence" value="ECO:0007669"/>
    <property type="project" value="UniProtKB-UniRule"/>
</dbReference>
<organism evidence="8 9">
    <name type="scientific">Corynebacterium evansiae</name>
    <dbReference type="NCBI Taxonomy" id="2913499"/>
    <lineage>
        <taxon>Bacteria</taxon>
        <taxon>Bacillati</taxon>
        <taxon>Actinomycetota</taxon>
        <taxon>Actinomycetes</taxon>
        <taxon>Mycobacteriales</taxon>
        <taxon>Corynebacteriaceae</taxon>
        <taxon>Corynebacterium</taxon>
    </lineage>
</organism>
<evidence type="ECO:0000313" key="9">
    <source>
        <dbReference type="Proteomes" id="UP001146469"/>
    </source>
</evidence>
<dbReference type="SUPFAM" id="SSF55620">
    <property type="entry name" value="Tetrahydrobiopterin biosynthesis enzymes-like"/>
    <property type="match status" value="1"/>
</dbReference>
<dbReference type="EMBL" id="JAKMUT010000005">
    <property type="protein sequence ID" value="MCZ9289890.1"/>
    <property type="molecule type" value="Genomic_DNA"/>
</dbReference>
<dbReference type="Pfam" id="PF02152">
    <property type="entry name" value="FolB"/>
    <property type="match status" value="1"/>
</dbReference>
<dbReference type="PANTHER" id="PTHR42844">
    <property type="entry name" value="DIHYDRONEOPTERIN ALDOLASE 1-RELATED"/>
    <property type="match status" value="1"/>
</dbReference>
<dbReference type="InterPro" id="IPR043133">
    <property type="entry name" value="GTP-CH-I_C/QueF"/>
</dbReference>
<dbReference type="Proteomes" id="UP001146469">
    <property type="component" value="Unassembled WGS sequence"/>
</dbReference>
<comment type="catalytic activity">
    <reaction evidence="1 6">
        <text>7,8-dihydroneopterin = 6-hydroxymethyl-7,8-dihydropterin + glycolaldehyde</text>
        <dbReference type="Rhea" id="RHEA:10540"/>
        <dbReference type="ChEBI" id="CHEBI:17001"/>
        <dbReference type="ChEBI" id="CHEBI:17071"/>
        <dbReference type="ChEBI" id="CHEBI:44841"/>
        <dbReference type="EC" id="4.1.2.25"/>
    </reaction>
</comment>
<dbReference type="NCBIfam" id="TIGR00526">
    <property type="entry name" value="folB_dom"/>
    <property type="match status" value="1"/>
</dbReference>
<comment type="similarity">
    <text evidence="3 6">Belongs to the DHNA family.</text>
</comment>
<dbReference type="EC" id="4.1.2.25" evidence="6"/>
<reference evidence="8" key="1">
    <citation type="submission" date="2022-02" db="EMBL/GenBank/DDBJ databases">
        <title>Corynebacterium sp. from urogenital microbiome.</title>
        <authorList>
            <person name="Cappelli E.A."/>
            <person name="Ribeiro T.G."/>
            <person name="Peixe L."/>
        </authorList>
    </citation>
    <scope>NUCLEOTIDE SEQUENCE</scope>
    <source>
        <strain evidence="8">C8Ua_174</strain>
    </source>
</reference>
<dbReference type="NCBIfam" id="TIGR00525">
    <property type="entry name" value="folB"/>
    <property type="match status" value="1"/>
</dbReference>
<evidence type="ECO:0000256" key="2">
    <source>
        <dbReference type="ARBA" id="ARBA00005013"/>
    </source>
</evidence>
<dbReference type="InterPro" id="IPR006156">
    <property type="entry name" value="Dihydroneopterin_aldolase"/>
</dbReference>
<dbReference type="GO" id="GO:0046656">
    <property type="term" value="P:folic acid biosynthetic process"/>
    <property type="evidence" value="ECO:0007669"/>
    <property type="project" value="UniProtKB-UniRule"/>
</dbReference>
<protein>
    <recommendedName>
        <fullName evidence="6">7,8-dihydroneopterin aldolase</fullName>
        <ecNumber evidence="6">4.1.2.25</ecNumber>
    </recommendedName>
</protein>
<evidence type="ECO:0000259" key="7">
    <source>
        <dbReference type="SMART" id="SM00905"/>
    </source>
</evidence>